<keyword evidence="10" id="KW-1185">Reference proteome</keyword>
<dbReference type="InterPro" id="IPR015424">
    <property type="entry name" value="PyrdxlP-dep_Trfase"/>
</dbReference>
<dbReference type="InterPro" id="IPR000796">
    <property type="entry name" value="Asp_trans"/>
</dbReference>
<dbReference type="PRINTS" id="PR00799">
    <property type="entry name" value="TRANSAMINASE"/>
</dbReference>
<dbReference type="AlphaFoldDB" id="A0ABD2Q9Z9"/>
<accession>A0ABD2Q9Z9</accession>
<comment type="miscellaneous">
    <text evidence="7">In eukaryotes there are cytoplasmic, mitochondrial and chloroplastic isozymes.</text>
</comment>
<evidence type="ECO:0000256" key="6">
    <source>
        <dbReference type="ARBA" id="ARBA00022898"/>
    </source>
</evidence>
<comment type="cofactor">
    <cofactor evidence="1">
        <name>pyridoxal 5'-phosphate</name>
        <dbReference type="ChEBI" id="CHEBI:597326"/>
    </cofactor>
</comment>
<dbReference type="PANTHER" id="PTHR11879">
    <property type="entry name" value="ASPARTATE AMINOTRANSFERASE"/>
    <property type="match status" value="1"/>
</dbReference>
<comment type="subunit">
    <text evidence="3 7">Homodimer.</text>
</comment>
<feature type="domain" description="Aminotransferase class I/classII large" evidence="8">
    <location>
        <begin position="30"/>
        <end position="397"/>
    </location>
</feature>
<evidence type="ECO:0000256" key="2">
    <source>
        <dbReference type="ARBA" id="ARBA00007441"/>
    </source>
</evidence>
<dbReference type="EMBL" id="JBJKFK010000724">
    <property type="protein sequence ID" value="KAL3315551.1"/>
    <property type="molecule type" value="Genomic_DNA"/>
</dbReference>
<gene>
    <name evidence="9" type="primary">GOT1</name>
    <name evidence="9" type="ORF">Ciccas_005820</name>
</gene>
<evidence type="ECO:0000313" key="10">
    <source>
        <dbReference type="Proteomes" id="UP001626550"/>
    </source>
</evidence>
<dbReference type="Gene3D" id="3.40.640.10">
    <property type="entry name" value="Type I PLP-dependent aspartate aminotransferase-like (Major domain)"/>
    <property type="match status" value="1"/>
</dbReference>
<keyword evidence="4 7" id="KW-0032">Aminotransferase</keyword>
<dbReference type="Pfam" id="PF00155">
    <property type="entry name" value="Aminotran_1_2"/>
    <property type="match status" value="1"/>
</dbReference>
<dbReference type="FunFam" id="3.90.1150.10:FF:000001">
    <property type="entry name" value="Aspartate aminotransferase"/>
    <property type="match status" value="1"/>
</dbReference>
<comment type="similarity">
    <text evidence="2">Belongs to the class-I pyridoxal-phosphate-dependent aminotransferase family.</text>
</comment>
<evidence type="ECO:0000256" key="7">
    <source>
        <dbReference type="RuleBase" id="RU000480"/>
    </source>
</evidence>
<dbReference type="InterPro" id="IPR015422">
    <property type="entry name" value="PyrdxlP-dep_Trfase_small"/>
</dbReference>
<keyword evidence="5 7" id="KW-0808">Transferase</keyword>
<dbReference type="InterPro" id="IPR015421">
    <property type="entry name" value="PyrdxlP-dep_Trfase_major"/>
</dbReference>
<evidence type="ECO:0000256" key="5">
    <source>
        <dbReference type="ARBA" id="ARBA00022679"/>
    </source>
</evidence>
<name>A0ABD2Q9Z9_9PLAT</name>
<evidence type="ECO:0000256" key="4">
    <source>
        <dbReference type="ARBA" id="ARBA00022576"/>
    </source>
</evidence>
<protein>
    <recommendedName>
        <fullName evidence="7">Aspartate aminotransferase</fullName>
        <ecNumber evidence="7">2.6.1.1</ecNumber>
    </recommendedName>
</protein>
<dbReference type="InterPro" id="IPR004839">
    <property type="entry name" value="Aminotransferase_I/II_large"/>
</dbReference>
<dbReference type="Proteomes" id="UP001626550">
    <property type="component" value="Unassembled WGS sequence"/>
</dbReference>
<keyword evidence="6" id="KW-0663">Pyridoxal phosphate</keyword>
<evidence type="ECO:0000256" key="3">
    <source>
        <dbReference type="ARBA" id="ARBA00011738"/>
    </source>
</evidence>
<sequence>MTSIFSDVKQAPGIEVFALVEAFKKDAFDKKVNLAIGAYRDDDGKPWVLPVVNEVEKSMAEDATLNHEYLPITGLESFCLASIKLLLGDDHPKIANGHADGIQALGGTGCIFLGLQFLSCIMGFKHLYISKPTWPNHRGIGQQLGMEIHEYTYWDKESRCVNFAAMKNELEAAPENAVIMLHACAHNPTGMDLTHEQWTELATVMKSKKLFPFFDIAYQGFGSGSLEQDGWSVNFFISQGFETFIAQSFSKNFGLYNERVGNLAVVTNDAKATEQVKSQIKLLVRKSWSNPPQHGARIVSSILNNPALKSNWMGSVSKMAERIKLMRSELHQRLLALKTPGNWDHVIKQIGMFSYTGLTESQVRFMKEQYHIYLLSDGRINMCGLNTHNLDYVAKAIHEAVTGGL</sequence>
<reference evidence="9 10" key="1">
    <citation type="submission" date="2024-11" db="EMBL/GenBank/DDBJ databases">
        <title>Adaptive evolution of stress response genes in parasites aligns with host niche diversity.</title>
        <authorList>
            <person name="Hahn C."/>
            <person name="Resl P."/>
        </authorList>
    </citation>
    <scope>NUCLEOTIDE SEQUENCE [LARGE SCALE GENOMIC DNA]</scope>
    <source>
        <strain evidence="9">EGGRZ-B1_66</strain>
        <tissue evidence="9">Body</tissue>
    </source>
</reference>
<dbReference type="CDD" id="cd00609">
    <property type="entry name" value="AAT_like"/>
    <property type="match status" value="1"/>
</dbReference>
<dbReference type="InterPro" id="IPR004838">
    <property type="entry name" value="NHTrfase_class1_PyrdxlP-BS"/>
</dbReference>
<dbReference type="PROSITE" id="PS00105">
    <property type="entry name" value="AA_TRANSFER_CLASS_1"/>
    <property type="match status" value="1"/>
</dbReference>
<dbReference type="Gene3D" id="3.90.1150.10">
    <property type="entry name" value="Aspartate Aminotransferase, domain 1"/>
    <property type="match status" value="1"/>
</dbReference>
<dbReference type="NCBIfam" id="NF006719">
    <property type="entry name" value="PRK09257.1"/>
    <property type="match status" value="1"/>
</dbReference>
<dbReference type="FunFam" id="3.40.640.10:FF:000066">
    <property type="entry name" value="Aspartate aminotransferase"/>
    <property type="match status" value="1"/>
</dbReference>
<comment type="caution">
    <text evidence="9">The sequence shown here is derived from an EMBL/GenBank/DDBJ whole genome shotgun (WGS) entry which is preliminary data.</text>
</comment>
<dbReference type="EC" id="2.6.1.1" evidence="7"/>
<dbReference type="GO" id="GO:0004069">
    <property type="term" value="F:L-aspartate:2-oxoglutarate aminotransferase activity"/>
    <property type="evidence" value="ECO:0007669"/>
    <property type="project" value="UniProtKB-EC"/>
</dbReference>
<organism evidence="9 10">
    <name type="scientific">Cichlidogyrus casuarinus</name>
    <dbReference type="NCBI Taxonomy" id="1844966"/>
    <lineage>
        <taxon>Eukaryota</taxon>
        <taxon>Metazoa</taxon>
        <taxon>Spiralia</taxon>
        <taxon>Lophotrochozoa</taxon>
        <taxon>Platyhelminthes</taxon>
        <taxon>Monogenea</taxon>
        <taxon>Monopisthocotylea</taxon>
        <taxon>Dactylogyridea</taxon>
        <taxon>Ancyrocephalidae</taxon>
        <taxon>Cichlidogyrus</taxon>
    </lineage>
</organism>
<evidence type="ECO:0000259" key="8">
    <source>
        <dbReference type="Pfam" id="PF00155"/>
    </source>
</evidence>
<evidence type="ECO:0000256" key="1">
    <source>
        <dbReference type="ARBA" id="ARBA00001933"/>
    </source>
</evidence>
<proteinExistence type="inferred from homology"/>
<dbReference type="PANTHER" id="PTHR11879:SF55">
    <property type="entry name" value="GLUTAMATE OXALOACETATE TRANSAMINASE 1, ISOFORM B"/>
    <property type="match status" value="1"/>
</dbReference>
<comment type="catalytic activity">
    <reaction evidence="7">
        <text>L-aspartate + 2-oxoglutarate = oxaloacetate + L-glutamate</text>
        <dbReference type="Rhea" id="RHEA:21824"/>
        <dbReference type="ChEBI" id="CHEBI:16452"/>
        <dbReference type="ChEBI" id="CHEBI:16810"/>
        <dbReference type="ChEBI" id="CHEBI:29985"/>
        <dbReference type="ChEBI" id="CHEBI:29991"/>
        <dbReference type="EC" id="2.6.1.1"/>
    </reaction>
</comment>
<dbReference type="SUPFAM" id="SSF53383">
    <property type="entry name" value="PLP-dependent transferases"/>
    <property type="match status" value="1"/>
</dbReference>
<evidence type="ECO:0000313" key="9">
    <source>
        <dbReference type="EMBL" id="KAL3315551.1"/>
    </source>
</evidence>